<organism evidence="3 4">
    <name type="scientific">Lepraria finkii</name>
    <dbReference type="NCBI Taxonomy" id="1340010"/>
    <lineage>
        <taxon>Eukaryota</taxon>
        <taxon>Fungi</taxon>
        <taxon>Dikarya</taxon>
        <taxon>Ascomycota</taxon>
        <taxon>Pezizomycotina</taxon>
        <taxon>Lecanoromycetes</taxon>
        <taxon>OSLEUM clade</taxon>
        <taxon>Lecanoromycetidae</taxon>
        <taxon>Lecanorales</taxon>
        <taxon>Lecanorineae</taxon>
        <taxon>Stereocaulaceae</taxon>
        <taxon>Lepraria</taxon>
    </lineage>
</organism>
<dbReference type="Proteomes" id="UP001590951">
    <property type="component" value="Unassembled WGS sequence"/>
</dbReference>
<keyword evidence="4" id="KW-1185">Reference proteome</keyword>
<proteinExistence type="predicted"/>
<feature type="compositionally biased region" description="Polar residues" evidence="1">
    <location>
        <begin position="209"/>
        <end position="225"/>
    </location>
</feature>
<reference evidence="3 4" key="1">
    <citation type="submission" date="2024-09" db="EMBL/GenBank/DDBJ databases">
        <title>Rethinking Asexuality: The Enigmatic Case of Functional Sexual Genes in Lepraria (Stereocaulaceae).</title>
        <authorList>
            <person name="Doellman M."/>
            <person name="Sun Y."/>
            <person name="Barcenas-Pena A."/>
            <person name="Lumbsch H.T."/>
            <person name="Grewe F."/>
        </authorList>
    </citation>
    <scope>NUCLEOTIDE SEQUENCE [LARGE SCALE GENOMIC DNA]</scope>
    <source>
        <strain evidence="3 4">Grewe 0041</strain>
    </source>
</reference>
<name>A0ABR4BD74_9LECA</name>
<evidence type="ECO:0000313" key="3">
    <source>
        <dbReference type="EMBL" id="KAL2055799.1"/>
    </source>
</evidence>
<evidence type="ECO:0000256" key="2">
    <source>
        <dbReference type="SAM" id="SignalP"/>
    </source>
</evidence>
<protein>
    <submittedName>
        <fullName evidence="3">Uncharacterized protein</fullName>
    </submittedName>
</protein>
<feature type="chain" id="PRO_5045674030" evidence="2">
    <location>
        <begin position="18"/>
        <end position="225"/>
    </location>
</feature>
<sequence length="225" mass="23711">MICFLLSFLFLPFTILATPITLGEVGNLTFAELTNSTGDAQLRQTCPAPPSDATPIAFGFDKIGFIGWIETDSLTICLDVNAIVQLTHCYGSLRESESVECGFDEWLAKGDIKLYIKNEYELWLHLEGTIFKKSWNKDIHILNLPHNQGVGTAAASNSALVSPPMLTASASVQTAVSSGTSGVMSAVPVATSVALAQIPSPSGSGGGNTLQVSTQPDMNGGVESS</sequence>
<feature type="signal peptide" evidence="2">
    <location>
        <begin position="1"/>
        <end position="17"/>
    </location>
</feature>
<evidence type="ECO:0000256" key="1">
    <source>
        <dbReference type="SAM" id="MobiDB-lite"/>
    </source>
</evidence>
<comment type="caution">
    <text evidence="3">The sequence shown here is derived from an EMBL/GenBank/DDBJ whole genome shotgun (WGS) entry which is preliminary data.</text>
</comment>
<evidence type="ECO:0000313" key="4">
    <source>
        <dbReference type="Proteomes" id="UP001590951"/>
    </source>
</evidence>
<dbReference type="EMBL" id="JBHFEH010000010">
    <property type="protein sequence ID" value="KAL2055799.1"/>
    <property type="molecule type" value="Genomic_DNA"/>
</dbReference>
<feature type="region of interest" description="Disordered" evidence="1">
    <location>
        <begin position="200"/>
        <end position="225"/>
    </location>
</feature>
<accession>A0ABR4BD74</accession>
<keyword evidence="2" id="KW-0732">Signal</keyword>
<gene>
    <name evidence="3" type="ORF">ABVK25_004043</name>
</gene>